<dbReference type="PANTHER" id="PTHR43649">
    <property type="entry name" value="ARABINOSE-BINDING PROTEIN-RELATED"/>
    <property type="match status" value="1"/>
</dbReference>
<reference evidence="8 9" key="1">
    <citation type="submission" date="2011-04" db="EMBL/GenBank/DDBJ databases">
        <title>The Genome Sequence of Clostridium citroniae WAL-19142.</title>
        <authorList>
            <consortium name="The Broad Institute Genome Sequencing Platform"/>
            <person name="Earl A."/>
            <person name="Ward D."/>
            <person name="Feldgarden M."/>
            <person name="Gevers D."/>
            <person name="Warren Y.A."/>
            <person name="Tyrrell K.L."/>
            <person name="Citron D.M."/>
            <person name="Goldstein E.J."/>
            <person name="Daigneault M."/>
            <person name="Allen-Vercoe E."/>
            <person name="Young S.K."/>
            <person name="Zeng Q."/>
            <person name="Gargeya S."/>
            <person name="Fitzgerald M."/>
            <person name="Haas B."/>
            <person name="Abouelleil A."/>
            <person name="Alvarado L."/>
            <person name="Arachchi H.M."/>
            <person name="Berlin A."/>
            <person name="Brown A."/>
            <person name="Chapman S.B."/>
            <person name="Chen Z."/>
            <person name="Dunbar C."/>
            <person name="Freedman E."/>
            <person name="Gearin G."/>
            <person name="Gellesch M."/>
            <person name="Goldberg J."/>
            <person name="Griggs A."/>
            <person name="Gujja S."/>
            <person name="Heilman E.R."/>
            <person name="Heiman D."/>
            <person name="Howarth C."/>
            <person name="Larson L."/>
            <person name="Lui A."/>
            <person name="MacDonald P.J."/>
            <person name="Mehta T."/>
            <person name="Montmayeur A."/>
            <person name="Murphy C."/>
            <person name="Neiman D."/>
            <person name="Pearson M."/>
            <person name="Priest M."/>
            <person name="Roberts A."/>
            <person name="Saif S."/>
            <person name="Shea T."/>
            <person name="Shenoy N."/>
            <person name="Sisk P."/>
            <person name="Stolte C."/>
            <person name="Sykes S."/>
            <person name="White J."/>
            <person name="Yandava C."/>
            <person name="Wortman J."/>
            <person name="Nusbaum C."/>
            <person name="Birren B."/>
        </authorList>
    </citation>
    <scope>NUCLEOTIDE SEQUENCE [LARGE SCALE GENOMIC DNA]</scope>
    <source>
        <strain evidence="8 9">WAL-19142</strain>
    </source>
</reference>
<evidence type="ECO:0000256" key="2">
    <source>
        <dbReference type="ARBA" id="ARBA00022729"/>
    </source>
</evidence>
<dbReference type="OrthoDB" id="1929810at2"/>
<dbReference type="Proteomes" id="UP000037392">
    <property type="component" value="Unassembled WGS sequence"/>
</dbReference>
<keyword evidence="1" id="KW-1003">Cell membrane</keyword>
<dbReference type="Pfam" id="PF01547">
    <property type="entry name" value="SBP_bac_1"/>
    <property type="match status" value="1"/>
</dbReference>
<feature type="compositionally biased region" description="Low complexity" evidence="6">
    <location>
        <begin position="30"/>
        <end position="64"/>
    </location>
</feature>
<dbReference type="GeneID" id="93163324"/>
<comment type="caution">
    <text evidence="8">The sequence shown here is derived from an EMBL/GenBank/DDBJ whole genome shotgun (WGS) entry which is preliminary data.</text>
</comment>
<evidence type="ECO:0000256" key="7">
    <source>
        <dbReference type="SAM" id="SignalP"/>
    </source>
</evidence>
<evidence type="ECO:0000313" key="9">
    <source>
        <dbReference type="Proteomes" id="UP000037392"/>
    </source>
</evidence>
<accession>A0A0J9C2R2</accession>
<evidence type="ECO:0000256" key="5">
    <source>
        <dbReference type="ARBA" id="ARBA00023288"/>
    </source>
</evidence>
<dbReference type="EMBL" id="ADLK01000022">
    <property type="protein sequence ID" value="KMW18729.1"/>
    <property type="molecule type" value="Genomic_DNA"/>
</dbReference>
<proteinExistence type="predicted"/>
<dbReference type="PANTHER" id="PTHR43649:SF33">
    <property type="entry name" value="POLYGALACTURONAN_RHAMNOGALACTURONAN-BINDING PROTEIN YTCQ"/>
    <property type="match status" value="1"/>
</dbReference>
<keyword evidence="2 7" id="KW-0732">Signal</keyword>
<dbReference type="InterPro" id="IPR050490">
    <property type="entry name" value="Bact_solute-bd_prot1"/>
</dbReference>
<dbReference type="SUPFAM" id="SSF53850">
    <property type="entry name" value="Periplasmic binding protein-like II"/>
    <property type="match status" value="1"/>
</dbReference>
<evidence type="ECO:0000256" key="4">
    <source>
        <dbReference type="ARBA" id="ARBA00023139"/>
    </source>
</evidence>
<sequence length="470" mass="51761">MKRKQVMAAALAVVMAAGSMLTGCGSSKDSGSAAQQSGQEQAGASGQSGKNQSGSSQSGEGNGEQTTVTFWAAAVTEERQGFFDWFAGYVTEVYPDIKVDMLGVPGDLSDYRQKLDVAIQAGTAPDITNDFRPELVLNGYYENLNPYFENWEDKDKINEALIKSNKTYDPTGEGLYALPYSSQTWNMWVRPDWLKEVGMDVPTNWNDFFTAVEKMTDASNDKYGLCIRGGAGSANTLEMLMYAYSGLDHYFTEDGKSTINDPKNVEFVQKYLVDCYNVYTAQDDLTKGWADLANSFQSGKAGIVVHNLGSAASMVQAFEEDYSKFQAAKFPACDGGYVVHAGLMPLGLSMNSQSQNKEAVWKVISLYLSKEVNTKYCQLYGEIPANMEAAQDPFFKDSPYMSVGVDIETSADVKFNDTPYYLPTYSNIQSDMESNIQAVMSGEMTPQELLDTWAAALEEAYVDYNESVKQ</sequence>
<organism evidence="8 9">
    <name type="scientific">[Clostridium] citroniae WAL-19142</name>
    <dbReference type="NCBI Taxonomy" id="742734"/>
    <lineage>
        <taxon>Bacteria</taxon>
        <taxon>Bacillati</taxon>
        <taxon>Bacillota</taxon>
        <taxon>Clostridia</taxon>
        <taxon>Lachnospirales</taxon>
        <taxon>Lachnospiraceae</taxon>
        <taxon>Enterocloster</taxon>
    </lineage>
</organism>
<feature type="signal peptide" evidence="7">
    <location>
        <begin position="1"/>
        <end position="22"/>
    </location>
</feature>
<feature type="chain" id="PRO_5038748740" description="Sugar ABC transporter substrate-binding protein" evidence="7">
    <location>
        <begin position="23"/>
        <end position="470"/>
    </location>
</feature>
<keyword evidence="3" id="KW-0472">Membrane</keyword>
<gene>
    <name evidence="8" type="ORF">HMPREF9470_02833</name>
</gene>
<keyword evidence="5" id="KW-0449">Lipoprotein</keyword>
<dbReference type="InterPro" id="IPR006059">
    <property type="entry name" value="SBP"/>
</dbReference>
<dbReference type="CDD" id="cd13585">
    <property type="entry name" value="PBP2_TMBP_like"/>
    <property type="match status" value="1"/>
</dbReference>
<keyword evidence="4" id="KW-0564">Palmitate</keyword>
<dbReference type="AlphaFoldDB" id="A0A0J9C2R2"/>
<protein>
    <recommendedName>
        <fullName evidence="10">Sugar ABC transporter substrate-binding protein</fullName>
    </recommendedName>
</protein>
<evidence type="ECO:0000313" key="8">
    <source>
        <dbReference type="EMBL" id="KMW18729.1"/>
    </source>
</evidence>
<dbReference type="PROSITE" id="PS51257">
    <property type="entry name" value="PROKAR_LIPOPROTEIN"/>
    <property type="match status" value="1"/>
</dbReference>
<name>A0A0J9C2R2_9FIRM</name>
<evidence type="ECO:0008006" key="10">
    <source>
        <dbReference type="Google" id="ProtNLM"/>
    </source>
</evidence>
<evidence type="ECO:0000256" key="6">
    <source>
        <dbReference type="SAM" id="MobiDB-lite"/>
    </source>
</evidence>
<feature type="region of interest" description="Disordered" evidence="6">
    <location>
        <begin position="24"/>
        <end position="64"/>
    </location>
</feature>
<dbReference type="RefSeq" id="WP_007865368.1">
    <property type="nucleotide sequence ID" value="NZ_KQ235878.1"/>
</dbReference>
<evidence type="ECO:0000256" key="3">
    <source>
        <dbReference type="ARBA" id="ARBA00023136"/>
    </source>
</evidence>
<dbReference type="Gene3D" id="3.40.190.10">
    <property type="entry name" value="Periplasmic binding protein-like II"/>
    <property type="match status" value="1"/>
</dbReference>
<dbReference type="PATRIC" id="fig|742734.4.peg.3035"/>
<evidence type="ECO:0000256" key="1">
    <source>
        <dbReference type="ARBA" id="ARBA00022475"/>
    </source>
</evidence>